<feature type="signal peptide" evidence="1">
    <location>
        <begin position="1"/>
        <end position="16"/>
    </location>
</feature>
<accession>A0A1W4WQW8</accession>
<dbReference type="STRING" id="224129.A0A1W4WQW8"/>
<dbReference type="RefSeq" id="XP_018322518.1">
    <property type="nucleotide sequence ID" value="XM_018467016.1"/>
</dbReference>
<dbReference type="PANTHER" id="PTHR34931:SF3">
    <property type="entry name" value="FI02976P-RELATED"/>
    <property type="match status" value="1"/>
</dbReference>
<dbReference type="GeneID" id="108735184"/>
<dbReference type="Proteomes" id="UP000192223">
    <property type="component" value="Unplaced"/>
</dbReference>
<reference evidence="3" key="1">
    <citation type="submission" date="2025-08" db="UniProtKB">
        <authorList>
            <consortium name="RefSeq"/>
        </authorList>
    </citation>
    <scope>IDENTIFICATION</scope>
    <source>
        <tissue evidence="3">Entire body</tissue>
    </source>
</reference>
<keyword evidence="2" id="KW-1185">Reference proteome</keyword>
<protein>
    <submittedName>
        <fullName evidence="3">Larval cuticle protein F1-like</fullName>
    </submittedName>
</protein>
<evidence type="ECO:0000256" key="1">
    <source>
        <dbReference type="SAM" id="SignalP"/>
    </source>
</evidence>
<dbReference type="PANTHER" id="PTHR34931">
    <property type="entry name" value="FI02976P-RELATED"/>
    <property type="match status" value="1"/>
</dbReference>
<keyword evidence="1" id="KW-0732">Signal</keyword>
<dbReference type="InParanoid" id="A0A1W4WQW8"/>
<proteinExistence type="predicted"/>
<dbReference type="InterPro" id="IPR007614">
    <property type="entry name" value="Retinin_C"/>
</dbReference>
<dbReference type="KEGG" id="apln:108735184"/>
<name>A0A1W4WQW8_AGRPL</name>
<organism evidence="2 3">
    <name type="scientific">Agrilus planipennis</name>
    <name type="common">Emerald ash borer</name>
    <name type="synonym">Agrilus marcopoli</name>
    <dbReference type="NCBI Taxonomy" id="224129"/>
    <lineage>
        <taxon>Eukaryota</taxon>
        <taxon>Metazoa</taxon>
        <taxon>Ecdysozoa</taxon>
        <taxon>Arthropoda</taxon>
        <taxon>Hexapoda</taxon>
        <taxon>Insecta</taxon>
        <taxon>Pterygota</taxon>
        <taxon>Neoptera</taxon>
        <taxon>Endopterygota</taxon>
        <taxon>Coleoptera</taxon>
        <taxon>Polyphaga</taxon>
        <taxon>Elateriformia</taxon>
        <taxon>Buprestoidea</taxon>
        <taxon>Buprestidae</taxon>
        <taxon>Agrilinae</taxon>
        <taxon>Agrilus</taxon>
    </lineage>
</organism>
<gene>
    <name evidence="3" type="primary">LOC108735184</name>
</gene>
<evidence type="ECO:0000313" key="2">
    <source>
        <dbReference type="Proteomes" id="UP000192223"/>
    </source>
</evidence>
<feature type="chain" id="PRO_5010697168" evidence="1">
    <location>
        <begin position="17"/>
        <end position="123"/>
    </location>
</feature>
<dbReference type="AlphaFoldDB" id="A0A1W4WQW8"/>
<evidence type="ECO:0000313" key="3">
    <source>
        <dbReference type="RefSeq" id="XP_018322518.1"/>
    </source>
</evidence>
<sequence>MFKLVVLSVFLAVAAARPGFLHGEVAVAAPAVAIPSAVSHQSRTDIISSPVVATYAAPVHAAPAVAVEAYAAPAHFAYAAPAPIALPSAVSSQYRYDVHSKPLVAAYAAPALAYAAPYYHGHY</sequence>